<dbReference type="Proteomes" id="UP001432071">
    <property type="component" value="Chromosome"/>
</dbReference>
<sequence>MSVPRTRAFAAVTHLPRTISTGIAVPRTRTAVPRPSATRVISTDTDTDTGTGTGTTVHIDAGQHLDVDTKHPLTHTSTPRTSGTS</sequence>
<organism evidence="2 3">
    <name type="scientific">Streptomyces bobili</name>
    <dbReference type="NCBI Taxonomy" id="67280"/>
    <lineage>
        <taxon>Bacteria</taxon>
        <taxon>Bacillati</taxon>
        <taxon>Actinomycetota</taxon>
        <taxon>Actinomycetes</taxon>
        <taxon>Kitasatosporales</taxon>
        <taxon>Streptomycetaceae</taxon>
        <taxon>Streptomyces</taxon>
    </lineage>
</organism>
<evidence type="ECO:0000256" key="1">
    <source>
        <dbReference type="SAM" id="MobiDB-lite"/>
    </source>
</evidence>
<feature type="compositionally biased region" description="Basic and acidic residues" evidence="1">
    <location>
        <begin position="61"/>
        <end position="71"/>
    </location>
</feature>
<feature type="compositionally biased region" description="Polar residues" evidence="1">
    <location>
        <begin position="74"/>
        <end position="85"/>
    </location>
</feature>
<accession>A0ABZ1R746</accession>
<keyword evidence="3" id="KW-1185">Reference proteome</keyword>
<protein>
    <recommendedName>
        <fullName evidence="4">ATP-grasp-modified RiPP</fullName>
    </recommendedName>
</protein>
<proteinExistence type="predicted"/>
<dbReference type="EMBL" id="CP108038">
    <property type="protein sequence ID" value="WUN90788.1"/>
    <property type="molecule type" value="Genomic_DNA"/>
</dbReference>
<dbReference type="RefSeq" id="WP_328737011.1">
    <property type="nucleotide sequence ID" value="NZ_CP108038.1"/>
</dbReference>
<dbReference type="GeneID" id="93766122"/>
<name>A0ABZ1R746_9ACTN</name>
<evidence type="ECO:0000313" key="3">
    <source>
        <dbReference type="Proteomes" id="UP001432071"/>
    </source>
</evidence>
<reference evidence="2" key="1">
    <citation type="submission" date="2022-10" db="EMBL/GenBank/DDBJ databases">
        <title>The complete genomes of actinobacterial strains from the NBC collection.</title>
        <authorList>
            <person name="Joergensen T.S."/>
            <person name="Alvarez Arevalo M."/>
            <person name="Sterndorff E.B."/>
            <person name="Faurdal D."/>
            <person name="Vuksanovic O."/>
            <person name="Mourched A.-S."/>
            <person name="Charusanti P."/>
            <person name="Shaw S."/>
            <person name="Blin K."/>
            <person name="Weber T."/>
        </authorList>
    </citation>
    <scope>NUCLEOTIDE SEQUENCE</scope>
    <source>
        <strain evidence="2">NBC_00302</strain>
    </source>
</reference>
<feature type="region of interest" description="Disordered" evidence="1">
    <location>
        <begin position="29"/>
        <end position="85"/>
    </location>
</feature>
<gene>
    <name evidence="2" type="ORF">OHT53_34090</name>
</gene>
<evidence type="ECO:0008006" key="4">
    <source>
        <dbReference type="Google" id="ProtNLM"/>
    </source>
</evidence>
<evidence type="ECO:0000313" key="2">
    <source>
        <dbReference type="EMBL" id="WUN90788.1"/>
    </source>
</evidence>